<gene>
    <name evidence="1" type="ORF">BRYFOR_08876</name>
</gene>
<evidence type="ECO:0000313" key="1">
    <source>
        <dbReference type="EMBL" id="EET59162.1"/>
    </source>
</evidence>
<comment type="caution">
    <text evidence="1">The sequence shown here is derived from an EMBL/GenBank/DDBJ whole genome shotgun (WGS) entry which is preliminary data.</text>
</comment>
<proteinExistence type="predicted"/>
<protein>
    <submittedName>
        <fullName evidence="1">Uncharacterized protein</fullName>
    </submittedName>
</protein>
<reference evidence="1" key="1">
    <citation type="submission" date="2009-07" db="EMBL/GenBank/DDBJ databases">
        <authorList>
            <person name="Weinstock G."/>
            <person name="Sodergren E."/>
            <person name="Clifton S."/>
            <person name="Fulton L."/>
            <person name="Fulton B."/>
            <person name="Courtney L."/>
            <person name="Fronick C."/>
            <person name="Harrison M."/>
            <person name="Strong C."/>
            <person name="Farmer C."/>
            <person name="Delahaunty K."/>
            <person name="Markovic C."/>
            <person name="Hall O."/>
            <person name="Minx P."/>
            <person name="Tomlinson C."/>
            <person name="Mitreva M."/>
            <person name="Nelson J."/>
            <person name="Hou S."/>
            <person name="Wollam A."/>
            <person name="Pepin K.H."/>
            <person name="Johnson M."/>
            <person name="Bhonagiri V."/>
            <person name="Nash W.E."/>
            <person name="Warren W."/>
            <person name="Chinwalla A."/>
            <person name="Mardis E.R."/>
            <person name="Wilson R.K."/>
        </authorList>
    </citation>
    <scope>NUCLEOTIDE SEQUENCE [LARGE SCALE GENOMIC DNA]</scope>
    <source>
        <strain evidence="1">DSM 14469</strain>
    </source>
</reference>
<keyword evidence="2" id="KW-1185">Reference proteome</keyword>
<dbReference type="Proteomes" id="UP000005561">
    <property type="component" value="Unassembled WGS sequence"/>
</dbReference>
<organism evidence="1 2">
    <name type="scientific">Marvinbryantia formatexigens DSM 14469</name>
    <dbReference type="NCBI Taxonomy" id="478749"/>
    <lineage>
        <taxon>Bacteria</taxon>
        <taxon>Bacillati</taxon>
        <taxon>Bacillota</taxon>
        <taxon>Clostridia</taxon>
        <taxon>Lachnospirales</taxon>
        <taxon>Lachnospiraceae</taxon>
        <taxon>Marvinbryantia</taxon>
    </lineage>
</organism>
<accession>C6LJN9</accession>
<dbReference type="EMBL" id="ACCL02000021">
    <property type="protein sequence ID" value="EET59162.1"/>
    <property type="molecule type" value="Genomic_DNA"/>
</dbReference>
<dbReference type="AlphaFoldDB" id="C6LJN9"/>
<name>C6LJN9_9FIRM</name>
<evidence type="ECO:0000313" key="2">
    <source>
        <dbReference type="Proteomes" id="UP000005561"/>
    </source>
</evidence>
<sequence>MRRHAGRISHQHKNSFRYLSCARQQKGAAVTYIPLLSEKVS</sequence>